<keyword evidence="2" id="KW-1185">Reference proteome</keyword>
<reference evidence="1 2" key="1">
    <citation type="submission" date="2024-09" db="EMBL/GenBank/DDBJ databases">
        <authorList>
            <person name="Sun Q."/>
            <person name="Mori K."/>
        </authorList>
    </citation>
    <scope>NUCLEOTIDE SEQUENCE [LARGE SCALE GENOMIC DNA]</scope>
    <source>
        <strain evidence="1 2">JCM 12520</strain>
    </source>
</reference>
<comment type="caution">
    <text evidence="1">The sequence shown here is derived from an EMBL/GenBank/DDBJ whole genome shotgun (WGS) entry which is preliminary data.</text>
</comment>
<dbReference type="Proteomes" id="UP001589619">
    <property type="component" value="Unassembled WGS sequence"/>
</dbReference>
<protein>
    <recommendedName>
        <fullName evidence="3">Alpha-amylase</fullName>
    </recommendedName>
</protein>
<organism evidence="1 2">
    <name type="scientific">Paenibacillus hodogayensis</name>
    <dbReference type="NCBI Taxonomy" id="279208"/>
    <lineage>
        <taxon>Bacteria</taxon>
        <taxon>Bacillati</taxon>
        <taxon>Bacillota</taxon>
        <taxon>Bacilli</taxon>
        <taxon>Bacillales</taxon>
        <taxon>Paenibacillaceae</taxon>
        <taxon>Paenibacillus</taxon>
    </lineage>
</organism>
<evidence type="ECO:0000313" key="2">
    <source>
        <dbReference type="Proteomes" id="UP001589619"/>
    </source>
</evidence>
<name>A0ABV5VZ97_9BACL</name>
<accession>A0ABV5VZ97</accession>
<sequence length="692" mass="77563">MSEFVYMLRYTMRSGELESERFEDLMAFCRNAGIDDVMFFIHPMHFNHLTLEETRPWLKAIERAKPLLASIGVTTSINPLNTLLHEAIGGVLKQGQRFQVMVDPHGNRSPAVACPLCPEWRRYIASMYAAYAELEPHCLWIEDDFRFHNHRPLLWGGCFCDAHLSEFASRAGVGRIDRDDFVQGMLAKGTPHLYRRIWLDACREQLVDVAAEIADAVHRVSPRTRLGLMTSDPAAHAIEGRDWHRLLAALDGVHAAAVRPTLPAYRETTGMHYAWSFHAVSRLTASFLPSTTPLYPELENVPYTSYAKSHAFQRFQLETGLLLGSKGITLNILDMAGNGVYPEERHERWLREQKDFAESVAAMHLRVQDQRGVGVLVNERSSYTLAAAGGKSPGDLSPRETFWASCLSACGIANRYVVDNRVDCSGAVALSGQVLRNYSESELRELFARCAVLLDGEAAFTLYDMGLGSLCGINRAEWFTAQFYERMADGRSYAGIANGRIRPFYSQEAYLRLEYDEAATVSVLSRLHRVDDSLLSPGMTVVNERVFILPYGWENQQALLHPIRRAVLHDVLLGALCKPDCMPPVMMASYAPHVAVFEFAGERERTICLVNASLDEVSELELTGVGPDTSGWMTYSRNTPFGRTAVWREKGETSMQLLDSFIPPLSMVVLYKSGEEAEHTEARSCTKAKSAE</sequence>
<evidence type="ECO:0000313" key="1">
    <source>
        <dbReference type="EMBL" id="MFB9753647.1"/>
    </source>
</evidence>
<gene>
    <name evidence="1" type="ORF">ACFFNY_18925</name>
</gene>
<dbReference type="EMBL" id="JBHMAG010000013">
    <property type="protein sequence ID" value="MFB9753647.1"/>
    <property type="molecule type" value="Genomic_DNA"/>
</dbReference>
<evidence type="ECO:0008006" key="3">
    <source>
        <dbReference type="Google" id="ProtNLM"/>
    </source>
</evidence>
<dbReference type="RefSeq" id="WP_344914706.1">
    <property type="nucleotide sequence ID" value="NZ_BAAAYO010000014.1"/>
</dbReference>
<proteinExistence type="predicted"/>